<sequence>MATTTSSSEKEVLVDSQGESGRNPAEMKTEIKKKKKVVVQVPDHDVKYVLAFKPATIDGLKVPDILIRKDPELAAWWYQMLADMALFDESNNERMLER</sequence>
<dbReference type="Proteomes" id="UP001231189">
    <property type="component" value="Unassembled WGS sequence"/>
</dbReference>
<protein>
    <submittedName>
        <fullName evidence="2">Uncharacterized protein</fullName>
    </submittedName>
</protein>
<accession>A0AAD8TS74</accession>
<organism evidence="2 3">
    <name type="scientific">Lolium multiflorum</name>
    <name type="common">Italian ryegrass</name>
    <name type="synonym">Lolium perenne subsp. multiflorum</name>
    <dbReference type="NCBI Taxonomy" id="4521"/>
    <lineage>
        <taxon>Eukaryota</taxon>
        <taxon>Viridiplantae</taxon>
        <taxon>Streptophyta</taxon>
        <taxon>Embryophyta</taxon>
        <taxon>Tracheophyta</taxon>
        <taxon>Spermatophyta</taxon>
        <taxon>Magnoliopsida</taxon>
        <taxon>Liliopsida</taxon>
        <taxon>Poales</taxon>
        <taxon>Poaceae</taxon>
        <taxon>BOP clade</taxon>
        <taxon>Pooideae</taxon>
        <taxon>Poodae</taxon>
        <taxon>Poeae</taxon>
        <taxon>Poeae Chloroplast Group 2 (Poeae type)</taxon>
        <taxon>Loliodinae</taxon>
        <taxon>Loliinae</taxon>
        <taxon>Lolium</taxon>
    </lineage>
</organism>
<keyword evidence="3" id="KW-1185">Reference proteome</keyword>
<evidence type="ECO:0000313" key="2">
    <source>
        <dbReference type="EMBL" id="KAK1692017.1"/>
    </source>
</evidence>
<evidence type="ECO:0000313" key="3">
    <source>
        <dbReference type="Proteomes" id="UP001231189"/>
    </source>
</evidence>
<dbReference type="EMBL" id="JAUUTY010000001">
    <property type="protein sequence ID" value="KAK1692017.1"/>
    <property type="molecule type" value="Genomic_DNA"/>
</dbReference>
<gene>
    <name evidence="2" type="ORF">QYE76_008714</name>
</gene>
<name>A0AAD8TS74_LOLMU</name>
<reference evidence="2" key="1">
    <citation type="submission" date="2023-07" db="EMBL/GenBank/DDBJ databases">
        <title>A chromosome-level genome assembly of Lolium multiflorum.</title>
        <authorList>
            <person name="Chen Y."/>
            <person name="Copetti D."/>
            <person name="Kolliker R."/>
            <person name="Studer B."/>
        </authorList>
    </citation>
    <scope>NUCLEOTIDE SEQUENCE</scope>
    <source>
        <strain evidence="2">02402/16</strain>
        <tissue evidence="2">Leaf</tissue>
    </source>
</reference>
<feature type="region of interest" description="Disordered" evidence="1">
    <location>
        <begin position="1"/>
        <end position="28"/>
    </location>
</feature>
<comment type="caution">
    <text evidence="2">The sequence shown here is derived from an EMBL/GenBank/DDBJ whole genome shotgun (WGS) entry which is preliminary data.</text>
</comment>
<evidence type="ECO:0000256" key="1">
    <source>
        <dbReference type="SAM" id="MobiDB-lite"/>
    </source>
</evidence>
<proteinExistence type="predicted"/>
<dbReference type="AlphaFoldDB" id="A0AAD8TS74"/>